<keyword evidence="4" id="KW-1185">Reference proteome</keyword>
<evidence type="ECO:0000259" key="2">
    <source>
        <dbReference type="PROSITE" id="PS52045"/>
    </source>
</evidence>
<evidence type="ECO:0000313" key="4">
    <source>
        <dbReference type="Proteomes" id="UP000825729"/>
    </source>
</evidence>
<dbReference type="PROSITE" id="PS52045">
    <property type="entry name" value="NEPROSIN_PEP_CD"/>
    <property type="match status" value="1"/>
</dbReference>
<evidence type="ECO:0000313" key="3">
    <source>
        <dbReference type="EMBL" id="KAG9441278.1"/>
    </source>
</evidence>
<organism evidence="3 4">
    <name type="scientific">Aristolochia fimbriata</name>
    <name type="common">White veined hardy Dutchman's pipe vine</name>
    <dbReference type="NCBI Taxonomy" id="158543"/>
    <lineage>
        <taxon>Eukaryota</taxon>
        <taxon>Viridiplantae</taxon>
        <taxon>Streptophyta</taxon>
        <taxon>Embryophyta</taxon>
        <taxon>Tracheophyta</taxon>
        <taxon>Spermatophyta</taxon>
        <taxon>Magnoliopsida</taxon>
        <taxon>Magnoliidae</taxon>
        <taxon>Piperales</taxon>
        <taxon>Aristolochiaceae</taxon>
        <taxon>Aristolochia</taxon>
    </lineage>
</organism>
<dbReference type="PANTHER" id="PTHR31589:SF235">
    <property type="entry name" value="PROTEIN, PUTATIVE (DUF239)-RELATED"/>
    <property type="match status" value="1"/>
</dbReference>
<gene>
    <name evidence="3" type="ORF">H6P81_017132</name>
</gene>
<name>A0AAV7DXH4_ARIFI</name>
<protein>
    <recommendedName>
        <fullName evidence="2">Neprosin PEP catalytic domain-containing protein</fullName>
    </recommendedName>
</protein>
<sequence>MMECGTVLTLAFLSLIIICSGVEERGTSSVEEDVELERQLKILNKPAIKTIKTEHGDIFDCVDIHKQPAFDHPLLKNHKIKMRPSFIPEAEEQKAPSVGAKAAKIGLPDGGCPQGSVPIRRTKKQELKNAKTFFNNRKEVIPTLNGDKTNYKGDTALVRWEGNRRVFGTRFILNIWGPQVDNEQYTSITTWLKRSCGIMNAGWMTDCYKETGCFNTLCPGFVQIDTQVPLGADLGPVSVYKGFQYELQFDLFKDLSMGDWWLVVGDNKSVGYWPSELFTAINEYSDRVAWGGYTYGPSDRAPPPLGSAHYPFEGYGKTCYIRHIQLMNRYKTFYPPNYHNFYADY</sequence>
<feature type="chain" id="PRO_5043709121" description="Neprosin PEP catalytic domain-containing protein" evidence="1">
    <location>
        <begin position="22"/>
        <end position="345"/>
    </location>
</feature>
<dbReference type="PANTHER" id="PTHR31589">
    <property type="entry name" value="PROTEIN, PUTATIVE (DUF239)-RELATED-RELATED"/>
    <property type="match status" value="1"/>
</dbReference>
<dbReference type="InterPro" id="IPR025521">
    <property type="entry name" value="Neprosin_propep"/>
</dbReference>
<dbReference type="AlphaFoldDB" id="A0AAV7DXH4"/>
<feature type="domain" description="Neprosin PEP catalytic" evidence="2">
    <location>
        <begin position="148"/>
        <end position="345"/>
    </location>
</feature>
<dbReference type="Pfam" id="PF03080">
    <property type="entry name" value="Neprosin"/>
    <property type="match status" value="1"/>
</dbReference>
<dbReference type="Pfam" id="PF14365">
    <property type="entry name" value="Neprosin_AP"/>
    <property type="match status" value="1"/>
</dbReference>
<accession>A0AAV7DXH4</accession>
<dbReference type="InterPro" id="IPR004314">
    <property type="entry name" value="Neprosin"/>
</dbReference>
<keyword evidence="1" id="KW-0732">Signal</keyword>
<feature type="signal peptide" evidence="1">
    <location>
        <begin position="1"/>
        <end position="21"/>
    </location>
</feature>
<dbReference type="EMBL" id="JAINDJ010000007">
    <property type="protein sequence ID" value="KAG9441278.1"/>
    <property type="molecule type" value="Genomic_DNA"/>
</dbReference>
<comment type="caution">
    <text evidence="3">The sequence shown here is derived from an EMBL/GenBank/DDBJ whole genome shotgun (WGS) entry which is preliminary data.</text>
</comment>
<proteinExistence type="predicted"/>
<evidence type="ECO:0000256" key="1">
    <source>
        <dbReference type="SAM" id="SignalP"/>
    </source>
</evidence>
<dbReference type="Proteomes" id="UP000825729">
    <property type="component" value="Unassembled WGS sequence"/>
</dbReference>
<dbReference type="InterPro" id="IPR053168">
    <property type="entry name" value="Glutamic_endopeptidase"/>
</dbReference>
<reference evidence="3 4" key="1">
    <citation type="submission" date="2021-07" db="EMBL/GenBank/DDBJ databases">
        <title>The Aristolochia fimbriata genome: insights into angiosperm evolution, floral development and chemical biosynthesis.</title>
        <authorList>
            <person name="Jiao Y."/>
        </authorList>
    </citation>
    <scope>NUCLEOTIDE SEQUENCE [LARGE SCALE GENOMIC DNA]</scope>
    <source>
        <strain evidence="3">IBCAS-2021</strain>
        <tissue evidence="3">Leaf</tissue>
    </source>
</reference>